<dbReference type="InterPro" id="IPR000644">
    <property type="entry name" value="CBS_dom"/>
</dbReference>
<dbReference type="OrthoDB" id="449052at2759"/>
<feature type="compositionally biased region" description="Low complexity" evidence="4">
    <location>
        <begin position="21"/>
        <end position="48"/>
    </location>
</feature>
<dbReference type="Gene3D" id="3.10.580.10">
    <property type="entry name" value="CBS-domain"/>
    <property type="match status" value="2"/>
</dbReference>
<dbReference type="STRING" id="1245528.M3JTK4"/>
<dbReference type="HOGENOM" id="CLU_024459_1_0_1"/>
<dbReference type="SUPFAM" id="SSF54631">
    <property type="entry name" value="CBS-domain pair"/>
    <property type="match status" value="2"/>
</dbReference>
<dbReference type="InterPro" id="IPR050511">
    <property type="entry name" value="AMPK_gamma/SDS23_families"/>
</dbReference>
<evidence type="ECO:0000256" key="3">
    <source>
        <dbReference type="PROSITE-ProRule" id="PRU00703"/>
    </source>
</evidence>
<feature type="region of interest" description="Disordered" evidence="4">
    <location>
        <begin position="556"/>
        <end position="647"/>
    </location>
</feature>
<dbReference type="CDD" id="cd02205">
    <property type="entry name" value="CBS_pair_SF"/>
    <property type="match status" value="1"/>
</dbReference>
<feature type="region of interest" description="Disordered" evidence="4">
    <location>
        <begin position="1"/>
        <end position="106"/>
    </location>
</feature>
<evidence type="ECO:0000256" key="2">
    <source>
        <dbReference type="ARBA" id="ARBA00023122"/>
    </source>
</evidence>
<dbReference type="eggNOG" id="KOG1764">
    <property type="taxonomic scope" value="Eukaryota"/>
</dbReference>
<dbReference type="Proteomes" id="UP000011777">
    <property type="component" value="Unassembled WGS sequence"/>
</dbReference>
<feature type="compositionally biased region" description="Polar residues" evidence="4">
    <location>
        <begin position="592"/>
        <end position="608"/>
    </location>
</feature>
<feature type="compositionally biased region" description="Low complexity" evidence="4">
    <location>
        <begin position="61"/>
        <end position="75"/>
    </location>
</feature>
<name>M3JTK4_CANMX</name>
<dbReference type="SMART" id="SM00116">
    <property type="entry name" value="CBS"/>
    <property type="match status" value="3"/>
</dbReference>
<evidence type="ECO:0000256" key="1">
    <source>
        <dbReference type="ARBA" id="ARBA00022737"/>
    </source>
</evidence>
<dbReference type="GO" id="GO:0042149">
    <property type="term" value="P:cellular response to glucose starvation"/>
    <property type="evidence" value="ECO:0007669"/>
    <property type="project" value="TreeGrafter"/>
</dbReference>
<dbReference type="PROSITE" id="PS51371">
    <property type="entry name" value="CBS"/>
    <property type="match status" value="2"/>
</dbReference>
<evidence type="ECO:0000256" key="4">
    <source>
        <dbReference type="SAM" id="MobiDB-lite"/>
    </source>
</evidence>
<keyword evidence="1" id="KW-0677">Repeat</keyword>
<dbReference type="AlphaFoldDB" id="M3JTK4"/>
<dbReference type="PANTHER" id="PTHR13780">
    <property type="entry name" value="AMP-ACTIVATED PROTEIN KINASE, GAMMA REGULATORY SUBUNIT"/>
    <property type="match status" value="1"/>
</dbReference>
<dbReference type="PANTHER" id="PTHR13780:SF36">
    <property type="entry name" value="CBS DOMAIN-CONTAINING PROTEIN"/>
    <property type="match status" value="1"/>
</dbReference>
<evidence type="ECO:0000259" key="5">
    <source>
        <dbReference type="PROSITE" id="PS51371"/>
    </source>
</evidence>
<gene>
    <name evidence="6" type="ORF">G210_4116</name>
</gene>
<dbReference type="InterPro" id="IPR046342">
    <property type="entry name" value="CBS_dom_sf"/>
</dbReference>
<reference evidence="6 7" key="1">
    <citation type="submission" date="2013-02" db="EMBL/GenBank/DDBJ databases">
        <title>Genome sequence of Candida maltosa Xu316, a potential industrial strain for xylitol and ethanol production.</title>
        <authorList>
            <person name="Yu J."/>
            <person name="Wang Q."/>
            <person name="Geng X."/>
            <person name="Bao W."/>
            <person name="He P."/>
            <person name="Cai J."/>
        </authorList>
    </citation>
    <scope>NUCLEOTIDE SEQUENCE [LARGE SCALE GENOMIC DNA]</scope>
    <source>
        <strain evidence="7">Xu316</strain>
    </source>
</reference>
<comment type="caution">
    <text evidence="6">The sequence shown here is derived from an EMBL/GenBank/DDBJ whole genome shotgun (WGS) entry which is preliminary data.</text>
</comment>
<proteinExistence type="predicted"/>
<keyword evidence="7" id="KW-1185">Reference proteome</keyword>
<organism evidence="6 7">
    <name type="scientific">Candida maltosa (strain Xu316)</name>
    <name type="common">Yeast</name>
    <dbReference type="NCBI Taxonomy" id="1245528"/>
    <lineage>
        <taxon>Eukaryota</taxon>
        <taxon>Fungi</taxon>
        <taxon>Dikarya</taxon>
        <taxon>Ascomycota</taxon>
        <taxon>Saccharomycotina</taxon>
        <taxon>Pichiomycetes</taxon>
        <taxon>Debaryomycetaceae</taxon>
        <taxon>Candida/Lodderomyces clade</taxon>
        <taxon>Candida</taxon>
    </lineage>
</organism>
<dbReference type="EMBL" id="AOGT01002386">
    <property type="protein sequence ID" value="EMG45679.1"/>
    <property type="molecule type" value="Genomic_DNA"/>
</dbReference>
<dbReference type="OMA" id="AITNPEM"/>
<evidence type="ECO:0000313" key="7">
    <source>
        <dbReference type="Proteomes" id="UP000011777"/>
    </source>
</evidence>
<evidence type="ECO:0000313" key="6">
    <source>
        <dbReference type="EMBL" id="EMG45679.1"/>
    </source>
</evidence>
<protein>
    <submittedName>
        <fullName evidence="6">Protein SDS23</fullName>
    </submittedName>
</protein>
<accession>M3JTK4</accession>
<dbReference type="Pfam" id="PF00571">
    <property type="entry name" value="CBS"/>
    <property type="match status" value="2"/>
</dbReference>
<feature type="domain" description="CBS" evidence="5">
    <location>
        <begin position="268"/>
        <end position="329"/>
    </location>
</feature>
<dbReference type="GO" id="GO:0004865">
    <property type="term" value="F:protein serine/threonine phosphatase inhibitor activity"/>
    <property type="evidence" value="ECO:0007669"/>
    <property type="project" value="TreeGrafter"/>
</dbReference>
<keyword evidence="2 3" id="KW-0129">CBS domain</keyword>
<sequence length="677" mass="74066">MVNPPQPRQIPTRPKSPHIPSSSTVSSTTSTSSSTSTGTSTTANNNTSLPRSPHHQPVTGSTAASTSTPSSPSATFIHHHPSRKPSIVEILSSPPPLPNDPNDSIHNFSLSRHASLSSNKSLSQTISNTSMNPTTIGLDWSEIPLTELTESSKLISIHRLHSVQHAFETLLNNNLTSVPVSISKKNPDDAVDNHDYDLTNCLTFDYSDLNTYLLLIMNKININELNLDDIEVPNKPNPTLKEKYDLVIQSISKAKKGEEVPVDFIIKLHPKNPFIKFNESDTLFSVMETLGNGVHRIAITNEQGSKITGILSQRRLIKYMWENARRFPSLDFYLTSTLQDLKIGSTNPITIYEDQLLIDALHKMFNERVSSLAVIDRSRTLIGNISIVDVKNVTSSQKSHLLFKSVLNFISYNLSQKGIEEGQDQFPIFHVNNQTSLGRVIAKLVATKSHRLWIVDSNRQPSNSISGSSTNSNVTVGYPAPADSSITDKAEEVENSLNITAESQPVPPSPCAVAAAAAASTAAAPPLGAEYTSGTGKLVGVVTLTDILGLFATSKGRRTDPQAARNQRRRSSTSTTRSSVDSALNAEGVINPSATTTTTDAIPGNNNTSRRESVDASSDVFRKSFTKPQENIKKQSKNKKNEREKNEGVDLNRWSKIFVAYYIIDDFDMGRILMVLV</sequence>
<feature type="domain" description="CBS" evidence="5">
    <location>
        <begin position="344"/>
        <end position="402"/>
    </location>
</feature>